<dbReference type="AlphaFoldDB" id="A0A1Q5ZXT1"/>
<reference evidence="1 2" key="1">
    <citation type="submission" date="2016-11" db="EMBL/GenBank/DDBJ databases">
        <title>Whole Genome Sequencing of Mucilaginibacter polytrichastri RG4-7(T) isolated from the moss sample.</title>
        <authorList>
            <person name="Li Y."/>
        </authorList>
    </citation>
    <scope>NUCLEOTIDE SEQUENCE [LARGE SCALE GENOMIC DNA]</scope>
    <source>
        <strain evidence="1 2">RG4-7</strain>
    </source>
</reference>
<dbReference type="Proteomes" id="UP000186720">
    <property type="component" value="Unassembled WGS sequence"/>
</dbReference>
<accession>A0A1Q5ZXT1</accession>
<dbReference type="EMBL" id="MPPL01000001">
    <property type="protein sequence ID" value="OKS86559.1"/>
    <property type="molecule type" value="Genomic_DNA"/>
</dbReference>
<evidence type="ECO:0000313" key="2">
    <source>
        <dbReference type="Proteomes" id="UP000186720"/>
    </source>
</evidence>
<evidence type="ECO:0000313" key="1">
    <source>
        <dbReference type="EMBL" id="OKS86559.1"/>
    </source>
</evidence>
<dbReference type="STRING" id="1302689.RG47T_2015"/>
<protein>
    <submittedName>
        <fullName evidence="1">Uncharacterized protein</fullName>
    </submittedName>
</protein>
<gene>
    <name evidence="1" type="ORF">RG47T_2015</name>
</gene>
<proteinExistence type="predicted"/>
<organism evidence="1 2">
    <name type="scientific">Mucilaginibacter polytrichastri</name>
    <dbReference type="NCBI Taxonomy" id="1302689"/>
    <lineage>
        <taxon>Bacteria</taxon>
        <taxon>Pseudomonadati</taxon>
        <taxon>Bacteroidota</taxon>
        <taxon>Sphingobacteriia</taxon>
        <taxon>Sphingobacteriales</taxon>
        <taxon>Sphingobacteriaceae</taxon>
        <taxon>Mucilaginibacter</taxon>
    </lineage>
</organism>
<sequence>MIGDANTDHAIIKSPEKEGAYRLFLYVMDGYNPVATANILFYVRP</sequence>
<comment type="caution">
    <text evidence="1">The sequence shown here is derived from an EMBL/GenBank/DDBJ whole genome shotgun (WGS) entry which is preliminary data.</text>
</comment>
<name>A0A1Q5ZXT1_9SPHI</name>
<keyword evidence="2" id="KW-1185">Reference proteome</keyword>